<accession>A0A5N7N7W2</accession>
<evidence type="ECO:0000313" key="2">
    <source>
        <dbReference type="EMBL" id="MPR31106.1"/>
    </source>
</evidence>
<proteinExistence type="predicted"/>
<keyword evidence="3" id="KW-1185">Reference proteome</keyword>
<dbReference type="GO" id="GO:0003677">
    <property type="term" value="F:DNA binding"/>
    <property type="evidence" value="ECO:0007669"/>
    <property type="project" value="InterPro"/>
</dbReference>
<gene>
    <name evidence="2" type="ORF">FS320_40945</name>
</gene>
<reference evidence="2 3" key="1">
    <citation type="journal article" date="2019" name="Syst. Appl. Microbiol.">
        <title>Microvirga tunisiensis sp. nov., a root nodule symbiotic bacterium isolated from Lupinus micranthus and L. luteus grown in Northern Tunisia.</title>
        <authorList>
            <person name="Msaddak A."/>
            <person name="Rejili M."/>
            <person name="Duran D."/>
            <person name="Mars M."/>
            <person name="Palacios J.M."/>
            <person name="Ruiz-Argueso T."/>
            <person name="Rey L."/>
            <person name="Imperial J."/>
        </authorList>
    </citation>
    <scope>NUCLEOTIDE SEQUENCE [LARGE SCALE GENOMIC DNA]</scope>
    <source>
        <strain evidence="2 3">Lmie10</strain>
    </source>
</reference>
<sequence length="454" mass="49336">MQQPNPKSSQALELHPPTLHEFSGLEAALPAHIPVERFNRVAMTAIQGNMDLLRCDRKSLFNACMKAAQDGLLPDGREGAIVPYKGEATWMPMIGGIRKKVRNSGEISSWDVHAVYENDLFEFELGDDPYIKHRPALSNKGKLIAVYSVAVLKGGEKSRDVMSIEDVEKIRAKSRSKNGPWADPTFYPEMAKKTVARRHSKVLPMSSDLDDLIRRDDALYDLKGASDAEVKSGPRLSMTAALDQLAGPSIDRDAEDQDQAEDNRASTVRGHTAEYAEADRIVDADGQVVKDKNPEALANTGAAGEAAEGEGSGVQPSAAADDFPGDKPMKQAPDFDALLAEFERDAQNATTEEELGELAADLRKAMDEHPPSRAFQTKAANAWQDQIDRINGKGSKAAQKAAGAAEEDPDYQKGYNDAARGASKCLKSDIRDNPERLAKWQAGFDAYKAEGAEG</sequence>
<evidence type="ECO:0000313" key="3">
    <source>
        <dbReference type="Proteomes" id="UP000403266"/>
    </source>
</evidence>
<feature type="compositionally biased region" description="Low complexity" evidence="1">
    <location>
        <begin position="393"/>
        <end position="404"/>
    </location>
</feature>
<dbReference type="InterPro" id="IPR004590">
    <property type="entry name" value="ssDNA_annealing_RecT"/>
</dbReference>
<dbReference type="AlphaFoldDB" id="A0A5N7N7W2"/>
<protein>
    <recommendedName>
        <fullName evidence="4">Recombinase RecT</fullName>
    </recommendedName>
</protein>
<dbReference type="InterPro" id="IPR018330">
    <property type="entry name" value="RecT_fam"/>
</dbReference>
<feature type="region of interest" description="Disordered" evidence="1">
    <location>
        <begin position="248"/>
        <end position="269"/>
    </location>
</feature>
<feature type="compositionally biased region" description="Basic and acidic residues" evidence="1">
    <location>
        <begin position="283"/>
        <end position="294"/>
    </location>
</feature>
<evidence type="ECO:0000256" key="1">
    <source>
        <dbReference type="SAM" id="MobiDB-lite"/>
    </source>
</evidence>
<dbReference type="EMBL" id="VOSK01000544">
    <property type="protein sequence ID" value="MPR31106.1"/>
    <property type="molecule type" value="Genomic_DNA"/>
</dbReference>
<feature type="region of interest" description="Disordered" evidence="1">
    <location>
        <begin position="283"/>
        <end position="335"/>
    </location>
</feature>
<name>A0A5N7N7W2_9HYPH</name>
<dbReference type="Pfam" id="PF03837">
    <property type="entry name" value="RecT"/>
    <property type="match status" value="1"/>
</dbReference>
<dbReference type="NCBIfam" id="TIGR00616">
    <property type="entry name" value="rect"/>
    <property type="match status" value="1"/>
</dbReference>
<organism evidence="2 3">
    <name type="scientific">Microvirga tunisiensis</name>
    <dbReference type="NCBI Taxonomy" id="2108360"/>
    <lineage>
        <taxon>Bacteria</taxon>
        <taxon>Pseudomonadati</taxon>
        <taxon>Pseudomonadota</taxon>
        <taxon>Alphaproteobacteria</taxon>
        <taxon>Hyphomicrobiales</taxon>
        <taxon>Methylobacteriaceae</taxon>
        <taxon>Microvirga</taxon>
    </lineage>
</organism>
<comment type="caution">
    <text evidence="2">The sequence shown here is derived from an EMBL/GenBank/DDBJ whole genome shotgun (WGS) entry which is preliminary data.</text>
</comment>
<dbReference type="GO" id="GO:0006259">
    <property type="term" value="P:DNA metabolic process"/>
    <property type="evidence" value="ECO:0007669"/>
    <property type="project" value="InterPro"/>
</dbReference>
<evidence type="ECO:0008006" key="4">
    <source>
        <dbReference type="Google" id="ProtNLM"/>
    </source>
</evidence>
<dbReference type="Proteomes" id="UP000403266">
    <property type="component" value="Unassembled WGS sequence"/>
</dbReference>
<feature type="compositionally biased region" description="Low complexity" evidence="1">
    <location>
        <begin position="295"/>
        <end position="306"/>
    </location>
</feature>
<feature type="region of interest" description="Disordered" evidence="1">
    <location>
        <begin position="393"/>
        <end position="417"/>
    </location>
</feature>